<feature type="domain" description="Ubiquitin fusion degradation protein UFD1 N-terminal subdomain 1" evidence="3">
    <location>
        <begin position="14"/>
        <end position="87"/>
    </location>
</feature>
<dbReference type="InterPro" id="IPR032353">
    <property type="entry name" value="AZUL"/>
</dbReference>
<dbReference type="InterPro" id="IPR042299">
    <property type="entry name" value="Ufd1-like_Nn"/>
</dbReference>
<name>H8XAB3_CANO9</name>
<keyword evidence="7" id="KW-1185">Reference proteome</keyword>
<dbReference type="Pfam" id="PF03152">
    <property type="entry name" value="UFD1_N1"/>
    <property type="match status" value="1"/>
</dbReference>
<dbReference type="Gene3D" id="6.10.130.10">
    <property type="entry name" value="Ubiquitin-protein ligase E3A, N-terminal zinc-binding domain (AZUL)"/>
    <property type="match status" value="1"/>
</dbReference>
<evidence type="ECO:0000256" key="2">
    <source>
        <dbReference type="ARBA" id="ARBA00022786"/>
    </source>
</evidence>
<evidence type="ECO:0000259" key="3">
    <source>
        <dbReference type="Pfam" id="PF03152"/>
    </source>
</evidence>
<dbReference type="InterPro" id="IPR055418">
    <property type="entry name" value="UFD1_N2"/>
</dbReference>
<dbReference type="RefSeq" id="XP_003871215.1">
    <property type="nucleotide sequence ID" value="XM_003871166.1"/>
</dbReference>
<dbReference type="InterPro" id="IPR042556">
    <property type="entry name" value="AZUL_sf"/>
</dbReference>
<evidence type="ECO:0000259" key="4">
    <source>
        <dbReference type="Pfam" id="PF16558"/>
    </source>
</evidence>
<dbReference type="EMBL" id="HE681725">
    <property type="protein sequence ID" value="CCG25090.1"/>
    <property type="molecule type" value="Genomic_DNA"/>
</dbReference>
<proteinExistence type="inferred from homology"/>
<dbReference type="Gene3D" id="2.40.40.50">
    <property type="entry name" value="Ubiquitin fusion degradation protein UFD1, N-terminal domain"/>
    <property type="match status" value="1"/>
</dbReference>
<accession>H8XAB3</accession>
<dbReference type="HOGENOM" id="CLU_012913_0_0_1"/>
<feature type="domain" description="Ubiquitin-protein ligase E3A N-terminal zinc-binding" evidence="4">
    <location>
        <begin position="540"/>
        <end position="571"/>
    </location>
</feature>
<evidence type="ECO:0000313" key="6">
    <source>
        <dbReference type="EMBL" id="CCG25090.1"/>
    </source>
</evidence>
<comment type="similarity">
    <text evidence="1">Belongs to the UFD1 family.</text>
</comment>
<dbReference type="AlphaFoldDB" id="H8XAB3"/>
<dbReference type="Pfam" id="PF24842">
    <property type="entry name" value="UFD1_N2"/>
    <property type="match status" value="1"/>
</dbReference>
<reference evidence="6 7" key="1">
    <citation type="journal article" date="2012" name="PLoS ONE">
        <title>Sequence and analysis of the genome of the pathogenic yeast Candida orthopsilosis.</title>
        <authorList>
            <person name="Riccombeni A."/>
            <person name="Vidanes G."/>
            <person name="Proux-Wera E."/>
            <person name="Wolfe K.H."/>
            <person name="Butler G."/>
        </authorList>
    </citation>
    <scope>NUCLEOTIDE SEQUENCE [LARGE SCALE GENOMIC DNA]</scope>
    <source>
        <strain evidence="6 7">Co 90-125</strain>
    </source>
</reference>
<dbReference type="eggNOG" id="KOG1816">
    <property type="taxonomic scope" value="Eukaryota"/>
</dbReference>
<dbReference type="Gene3D" id="3.10.330.10">
    <property type="match status" value="1"/>
</dbReference>
<organism evidence="6 7">
    <name type="scientific">Candida orthopsilosis (strain 90-125)</name>
    <name type="common">Yeast</name>
    <dbReference type="NCBI Taxonomy" id="1136231"/>
    <lineage>
        <taxon>Eukaryota</taxon>
        <taxon>Fungi</taxon>
        <taxon>Dikarya</taxon>
        <taxon>Ascomycota</taxon>
        <taxon>Saccharomycotina</taxon>
        <taxon>Pichiomycetes</taxon>
        <taxon>Debaryomycetaceae</taxon>
        <taxon>Candida/Lodderomyces clade</taxon>
        <taxon>Candida</taxon>
    </lineage>
</organism>
<feature type="domain" description="Ubiquitin fusion degradation protein UFD1 N-terminal subdomain 2" evidence="5">
    <location>
        <begin position="98"/>
        <end position="173"/>
    </location>
</feature>
<dbReference type="InterPro" id="IPR055417">
    <property type="entry name" value="UFD1_N1"/>
</dbReference>
<evidence type="ECO:0000256" key="1">
    <source>
        <dbReference type="ARBA" id="ARBA00006043"/>
    </source>
</evidence>
<dbReference type="GO" id="GO:0036503">
    <property type="term" value="P:ERAD pathway"/>
    <property type="evidence" value="ECO:0007669"/>
    <property type="project" value="TreeGrafter"/>
</dbReference>
<dbReference type="Proteomes" id="UP000005018">
    <property type="component" value="Chromosome 7"/>
</dbReference>
<dbReference type="KEGG" id="cot:CORT_0G04130"/>
<dbReference type="OrthoDB" id="193703at2759"/>
<keyword evidence="2" id="KW-0833">Ubl conjugation pathway</keyword>
<dbReference type="GO" id="GO:0031593">
    <property type="term" value="F:polyubiquitin modification-dependent protein binding"/>
    <property type="evidence" value="ECO:0007669"/>
    <property type="project" value="TreeGrafter"/>
</dbReference>
<dbReference type="Pfam" id="PF16558">
    <property type="entry name" value="AZUL"/>
    <property type="match status" value="1"/>
</dbReference>
<evidence type="ECO:0000259" key="5">
    <source>
        <dbReference type="Pfam" id="PF24842"/>
    </source>
</evidence>
<dbReference type="PANTHER" id="PTHR12555">
    <property type="entry name" value="UBIQUITIN FUSION DEGRADATON PROTEIN 1"/>
    <property type="match status" value="1"/>
</dbReference>
<dbReference type="GeneID" id="14541842"/>
<dbReference type="GO" id="GO:0006511">
    <property type="term" value="P:ubiquitin-dependent protein catabolic process"/>
    <property type="evidence" value="ECO:0007669"/>
    <property type="project" value="InterPro"/>
</dbReference>
<evidence type="ECO:0000313" key="7">
    <source>
        <dbReference type="Proteomes" id="UP000005018"/>
    </source>
</evidence>
<gene>
    <name evidence="6" type="ORF">CORT_0G04130</name>
</gene>
<dbReference type="GO" id="GO:0034098">
    <property type="term" value="C:VCP-NPL4-UFD1 AAA ATPase complex"/>
    <property type="evidence" value="ECO:0007669"/>
    <property type="project" value="TreeGrafter"/>
</dbReference>
<dbReference type="PANTHER" id="PTHR12555:SF13">
    <property type="entry name" value="UBIQUITIN RECOGNITION FACTOR IN ER-ASSOCIATED DEGRADATION PROTEIN 1"/>
    <property type="match status" value="1"/>
</dbReference>
<dbReference type="InterPro" id="IPR004854">
    <property type="entry name" value="Ufd1-like"/>
</dbReference>
<protein>
    <submittedName>
        <fullName evidence="6">Uncharacterized protein</fullName>
    </submittedName>
</protein>
<sequence length="661" mass="75763">MTVPFKLSVNNDSDNLSPYSDKANLPPTVLSQIINEGVELPHPFVFKITNDSDPFIYTYIGVKEFIGEPGEIDLPSLVTAKLQNPTTVILDLQRDIPKATSLKLKPSLFYPISNWKFFLESRLTHYTLVEKGNTIIIEDGGLKYELQVEQINDSDSVTVASIIDTDVTVDMVPLNDNVAQQQLEFNKSHYDQFGSIQELKKEEEVVIHELSSFINPRFVPRLYKIDISNWSGENLWIELETDDPTHLVNADCVVGESKLLTIENFAYSSMAEDEKVSKLIANGFHAKKTIHIDFKRDELILNKLNRCRQLSDAEEGDDRYLYLIPFTWQGDETVSLRIADKQGDSDYKITSDSKKCPKCSKLIPKENFLLHESRCPLKQKVEPVDSKLMQFKHIQLYEKQYQCCSQAFDTFFDLVRHKAVCPNKVIECRFCHLIVPQELATYQDNFEGLTHHENLCGNKTQECIKCSKLIRRKDATKHMQLHDYEKAEINQSISFKKCSNVNCVNEAGSNELNLCELCFGPLYIAQFDPTNIKLQSRIERKYMLQLTKGCDQVWCNNEHCKAGNPRLNNNSMKDSMILIQQLFGSIHQPRLPINEKNGVAKEGETKFWFCVNESVSKKKLWSDILKSEGGYTEEIVLQALKLNNDESSVRQWLKDNAIARG</sequence>